<evidence type="ECO:0000259" key="2">
    <source>
        <dbReference type="Pfam" id="PF10756"/>
    </source>
</evidence>
<dbReference type="Pfam" id="PF10756">
    <property type="entry name" value="bPH_6"/>
    <property type="match status" value="1"/>
</dbReference>
<feature type="transmembrane region" description="Helical" evidence="1">
    <location>
        <begin position="15"/>
        <end position="34"/>
    </location>
</feature>
<evidence type="ECO:0000313" key="3">
    <source>
        <dbReference type="EMBL" id="MFD2418037.1"/>
    </source>
</evidence>
<evidence type="ECO:0000313" key="4">
    <source>
        <dbReference type="Proteomes" id="UP001597417"/>
    </source>
</evidence>
<organism evidence="3 4">
    <name type="scientific">Amycolatopsis pigmentata</name>
    <dbReference type="NCBI Taxonomy" id="450801"/>
    <lineage>
        <taxon>Bacteria</taxon>
        <taxon>Bacillati</taxon>
        <taxon>Actinomycetota</taxon>
        <taxon>Actinomycetes</taxon>
        <taxon>Pseudonocardiales</taxon>
        <taxon>Pseudonocardiaceae</taxon>
        <taxon>Amycolatopsis</taxon>
    </lineage>
</organism>
<reference evidence="4" key="1">
    <citation type="journal article" date="2019" name="Int. J. Syst. Evol. Microbiol.">
        <title>The Global Catalogue of Microorganisms (GCM) 10K type strain sequencing project: providing services to taxonomists for standard genome sequencing and annotation.</title>
        <authorList>
            <consortium name="The Broad Institute Genomics Platform"/>
            <consortium name="The Broad Institute Genome Sequencing Center for Infectious Disease"/>
            <person name="Wu L."/>
            <person name="Ma J."/>
        </authorList>
    </citation>
    <scope>NUCLEOTIDE SEQUENCE [LARGE SCALE GENOMIC DNA]</scope>
    <source>
        <strain evidence="4">CGMCC 4.7645</strain>
    </source>
</reference>
<feature type="domain" description="Low molecular weight protein antigen 6 PH" evidence="2">
    <location>
        <begin position="61"/>
        <end position="135"/>
    </location>
</feature>
<keyword evidence="1" id="KW-1133">Transmembrane helix</keyword>
<feature type="transmembrane region" description="Helical" evidence="1">
    <location>
        <begin position="41"/>
        <end position="59"/>
    </location>
</feature>
<comment type="caution">
    <text evidence="3">The sequence shown here is derived from an EMBL/GenBank/DDBJ whole genome shotgun (WGS) entry which is preliminary data.</text>
</comment>
<name>A0ABW5FW21_9PSEU</name>
<dbReference type="EMBL" id="JBHUKR010000007">
    <property type="protein sequence ID" value="MFD2418037.1"/>
    <property type="molecule type" value="Genomic_DNA"/>
</dbReference>
<dbReference type="InterPro" id="IPR019692">
    <property type="entry name" value="CFP-6_PH"/>
</dbReference>
<gene>
    <name evidence="3" type="ORF">ACFSXZ_17065</name>
</gene>
<proteinExistence type="predicted"/>
<accession>A0ABW5FW21</accession>
<dbReference type="RefSeq" id="WP_378266005.1">
    <property type="nucleotide sequence ID" value="NZ_JBHUKR010000007.1"/>
</dbReference>
<sequence>MDNSRSSPHWAPSPALITLGWSAAALALAALFFSSDSRGRVLFGLAALLLAAASAHGSLVRPRLAADDQGLHVRSLHGRVHLSWTETRTRLRTTRRLGRDAETLEIENGDQLFIFSRLELGTDPRDVLDVLTALRP</sequence>
<keyword evidence="1" id="KW-0472">Membrane</keyword>
<protein>
    <submittedName>
        <fullName evidence="3">PH domain-containing protein</fullName>
    </submittedName>
</protein>
<keyword evidence="1" id="KW-0812">Transmembrane</keyword>
<keyword evidence="4" id="KW-1185">Reference proteome</keyword>
<dbReference type="Proteomes" id="UP001597417">
    <property type="component" value="Unassembled WGS sequence"/>
</dbReference>
<evidence type="ECO:0000256" key="1">
    <source>
        <dbReference type="SAM" id="Phobius"/>
    </source>
</evidence>